<sequence length="72" mass="8307">QVMASGRASYGQWKGKSGRQGLHEDARSTTRHQKLECAPVTFQLELCLRRHNANSKPWDIQFLQRGNVKRGW</sequence>
<dbReference type="EMBL" id="JAHIBW010000029">
    <property type="protein sequence ID" value="KAG7296003.1"/>
    <property type="molecule type" value="Genomic_DNA"/>
</dbReference>
<feature type="region of interest" description="Disordered" evidence="1">
    <location>
        <begin position="1"/>
        <end position="30"/>
    </location>
</feature>
<gene>
    <name evidence="2" type="ORF">JYU34_021098</name>
</gene>
<protein>
    <submittedName>
        <fullName evidence="2">Uncharacterized protein</fullName>
    </submittedName>
</protein>
<comment type="caution">
    <text evidence="2">The sequence shown here is derived from an EMBL/GenBank/DDBJ whole genome shotgun (WGS) entry which is preliminary data.</text>
</comment>
<organism evidence="2 3">
    <name type="scientific">Plutella xylostella</name>
    <name type="common">Diamondback moth</name>
    <name type="synonym">Plutella maculipennis</name>
    <dbReference type="NCBI Taxonomy" id="51655"/>
    <lineage>
        <taxon>Eukaryota</taxon>
        <taxon>Metazoa</taxon>
        <taxon>Ecdysozoa</taxon>
        <taxon>Arthropoda</taxon>
        <taxon>Hexapoda</taxon>
        <taxon>Insecta</taxon>
        <taxon>Pterygota</taxon>
        <taxon>Neoptera</taxon>
        <taxon>Endopterygota</taxon>
        <taxon>Lepidoptera</taxon>
        <taxon>Glossata</taxon>
        <taxon>Ditrysia</taxon>
        <taxon>Yponomeutoidea</taxon>
        <taxon>Plutellidae</taxon>
        <taxon>Plutella</taxon>
    </lineage>
</organism>
<dbReference type="Proteomes" id="UP000823941">
    <property type="component" value="Chromosome 29"/>
</dbReference>
<keyword evidence="3" id="KW-1185">Reference proteome</keyword>
<reference evidence="2 3" key="1">
    <citation type="submission" date="2021-06" db="EMBL/GenBank/DDBJ databases">
        <title>A haploid diamondback moth (Plutella xylostella L.) genome assembly resolves 31 chromosomes and identifies a diamide resistance mutation.</title>
        <authorList>
            <person name="Ward C.M."/>
            <person name="Perry K.D."/>
            <person name="Baker G."/>
            <person name="Powis K."/>
            <person name="Heckel D.G."/>
            <person name="Baxter S.W."/>
        </authorList>
    </citation>
    <scope>NUCLEOTIDE SEQUENCE [LARGE SCALE GENOMIC DNA]</scope>
    <source>
        <strain evidence="2 3">LV</strain>
        <tissue evidence="2">Single pupa</tissue>
    </source>
</reference>
<evidence type="ECO:0000313" key="3">
    <source>
        <dbReference type="Proteomes" id="UP000823941"/>
    </source>
</evidence>
<evidence type="ECO:0000256" key="1">
    <source>
        <dbReference type="SAM" id="MobiDB-lite"/>
    </source>
</evidence>
<name>A0ABQ7PWG5_PLUXY</name>
<accession>A0ABQ7PWG5</accession>
<evidence type="ECO:0000313" key="2">
    <source>
        <dbReference type="EMBL" id="KAG7296003.1"/>
    </source>
</evidence>
<feature type="non-terminal residue" evidence="2">
    <location>
        <position position="1"/>
    </location>
</feature>
<proteinExistence type="predicted"/>